<keyword evidence="2" id="KW-0808">Transferase</keyword>
<evidence type="ECO:0000256" key="2">
    <source>
        <dbReference type="ARBA" id="ARBA00022679"/>
    </source>
</evidence>
<dbReference type="InterPro" id="IPR013216">
    <property type="entry name" value="Methyltransf_11"/>
</dbReference>
<keyword evidence="6" id="KW-1185">Reference proteome</keyword>
<dbReference type="GO" id="GO:0008757">
    <property type="term" value="F:S-adenosylmethionine-dependent methyltransferase activity"/>
    <property type="evidence" value="ECO:0007669"/>
    <property type="project" value="InterPro"/>
</dbReference>
<dbReference type="Gene3D" id="3.40.50.150">
    <property type="entry name" value="Vaccinia Virus protein VP39"/>
    <property type="match status" value="1"/>
</dbReference>
<dbReference type="SUPFAM" id="SSF53335">
    <property type="entry name" value="S-adenosyl-L-methionine-dependent methyltransferases"/>
    <property type="match status" value="1"/>
</dbReference>
<reference evidence="5 6" key="1">
    <citation type="journal article" date="2006" name="Proc. Natl. Acad. Sci. U.S.A.">
        <title>Genomic analysis of the uncultivated marine crenarchaeote Cenarchaeum symbiosum.</title>
        <authorList>
            <person name="Hallam S.J."/>
            <person name="Konstantinidis K.T."/>
            <person name="Putnam N."/>
            <person name="Schleper C."/>
            <person name="Watanabe Y."/>
            <person name="Sugahara J."/>
            <person name="Preston C."/>
            <person name="de la Torre J."/>
            <person name="Richardson P.M."/>
            <person name="DeLong E.F."/>
        </authorList>
    </citation>
    <scope>NUCLEOTIDE SEQUENCE [LARGE SCALE GENOMIC DNA]</scope>
    <source>
        <strain evidence="6">A</strain>
    </source>
</reference>
<evidence type="ECO:0000313" key="6">
    <source>
        <dbReference type="Proteomes" id="UP000000758"/>
    </source>
</evidence>
<sequence>MRRRGCTPLVFIAAAAPAAPLKPELAGYISCPRCASALKAKPSATKNGEILSGSLTCSRGHRFRITGGIPRLVSGMSGTAVKTGRSFSSKWSRYYKTYHTKEWAAMQADWLIRRFGWKSRAGLDRFLRTRGTILDAGTGAGNSAKLLSSNPRSQVFAMDVSSSVDFAYKKFGGEPNIHFIQASIESPPFGGGGLFDFILSDQVLHHTRDTRKSAARLARLLAPGGQFSMYVYKVKAPIREMGDDYIRARTTKMTEGQCAAFSKEMAELGRSLSAIRQKVRIPRDIPVLGIKKGSYDVQRLVYWNFLKCWWSGSVPFEQSVATNFDWYFPEHAFRHTPREVRSWFRSMGLRITHFDEIESGISVSGKRPARRVKARVSKRAAAGRKQQVLH</sequence>
<protein>
    <submittedName>
        <fullName evidence="5">SAM dependent methyltransferase</fullName>
    </submittedName>
</protein>
<dbReference type="EnsemblBacteria" id="ABK77637">
    <property type="protein sequence ID" value="ABK77637"/>
    <property type="gene ID" value="CENSYa_1005"/>
</dbReference>
<dbReference type="STRING" id="414004.CENSYa_1005"/>
<dbReference type="EMBL" id="DP000238">
    <property type="protein sequence ID" value="ABK77637.1"/>
    <property type="molecule type" value="Genomic_DNA"/>
</dbReference>
<proteinExistence type="predicted"/>
<dbReference type="KEGG" id="csy:CENSYa_1005"/>
<evidence type="ECO:0000313" key="5">
    <source>
        <dbReference type="EMBL" id="ABK77637.1"/>
    </source>
</evidence>
<evidence type="ECO:0000256" key="1">
    <source>
        <dbReference type="ARBA" id="ARBA00022603"/>
    </source>
</evidence>
<gene>
    <name evidence="5" type="ordered locus">CENSYa_1005</name>
</gene>
<dbReference type="CDD" id="cd02440">
    <property type="entry name" value="AdoMet_MTases"/>
    <property type="match status" value="1"/>
</dbReference>
<dbReference type="HOGENOM" id="CLU_063024_0_0_2"/>
<dbReference type="Pfam" id="PF08241">
    <property type="entry name" value="Methyltransf_11"/>
    <property type="match status" value="1"/>
</dbReference>
<dbReference type="PANTHER" id="PTHR43464">
    <property type="entry name" value="METHYLTRANSFERASE"/>
    <property type="match status" value="1"/>
</dbReference>
<dbReference type="GO" id="GO:0032259">
    <property type="term" value="P:methylation"/>
    <property type="evidence" value="ECO:0007669"/>
    <property type="project" value="UniProtKB-KW"/>
</dbReference>
<name>A0RWC0_CENSY</name>
<dbReference type="InterPro" id="IPR029063">
    <property type="entry name" value="SAM-dependent_MTases_sf"/>
</dbReference>
<feature type="domain" description="Methyltransferase type 11" evidence="4">
    <location>
        <begin position="134"/>
        <end position="228"/>
    </location>
</feature>
<dbReference type="PANTHER" id="PTHR43464:SF19">
    <property type="entry name" value="UBIQUINONE BIOSYNTHESIS O-METHYLTRANSFERASE, MITOCHONDRIAL"/>
    <property type="match status" value="1"/>
</dbReference>
<keyword evidence="3" id="KW-0949">S-adenosyl-L-methionine</keyword>
<accession>A0RWC0</accession>
<dbReference type="AlphaFoldDB" id="A0RWC0"/>
<organism evidence="5 6">
    <name type="scientific">Cenarchaeum symbiosum (strain A)</name>
    <dbReference type="NCBI Taxonomy" id="414004"/>
    <lineage>
        <taxon>Archaea</taxon>
        <taxon>Nitrososphaerota</taxon>
        <taxon>Candidatus Cenarchaeales</taxon>
        <taxon>Candidatus Cenarchaeaceae</taxon>
        <taxon>Candidatus Cenarchaeum</taxon>
    </lineage>
</organism>
<dbReference type="Proteomes" id="UP000000758">
    <property type="component" value="Chromosome"/>
</dbReference>
<evidence type="ECO:0000256" key="3">
    <source>
        <dbReference type="ARBA" id="ARBA00022691"/>
    </source>
</evidence>
<evidence type="ECO:0000259" key="4">
    <source>
        <dbReference type="Pfam" id="PF08241"/>
    </source>
</evidence>
<keyword evidence="1 5" id="KW-0489">Methyltransferase</keyword>